<dbReference type="EMBL" id="LK391969">
    <property type="protein sequence ID" value="CEF25947.1"/>
    <property type="molecule type" value="Genomic_DNA"/>
</dbReference>
<name>A0A078M977_9PSED</name>
<keyword evidence="1" id="KW-0812">Transmembrane</keyword>
<keyword evidence="1" id="KW-1133">Transmembrane helix</keyword>
<dbReference type="EMBL" id="LM997413">
    <property type="protein sequence ID" value="CEA02794.1"/>
    <property type="molecule type" value="Genomic_DNA"/>
</dbReference>
<reference evidence="3" key="1">
    <citation type="submission" date="2014-07" db="EMBL/GenBank/DDBJ databases">
        <authorList>
            <person name="Urmite Genomes Urmite Genomes"/>
        </authorList>
    </citation>
    <scope>NUCLEOTIDE SEQUENCE</scope>
    <source>
        <strain evidence="3">12M76_air</strain>
    </source>
</reference>
<dbReference type="OrthoDB" id="5740155at2"/>
<accession>A0A078M977</accession>
<evidence type="ECO:0000256" key="1">
    <source>
        <dbReference type="SAM" id="Phobius"/>
    </source>
</evidence>
<protein>
    <recommendedName>
        <fullName evidence="2">DUF2489 domain-containing protein</fullName>
    </recommendedName>
</protein>
<dbReference type="PATRIC" id="fig|1461581.3.peg.850"/>
<gene>
    <name evidence="3" type="ORF">BN1049_00867</name>
</gene>
<sequence length="160" mass="18209">MTNSDWLIILGLVIIFALALYAVVLWRRVWRNQQRLAQQERERNDRLEGDIRILAQSLLAGQLPVIEGAIRIKVLLDNYSGERRADLDVQVLSTIYDATAHIPTHQAWQDLPKPERRLHERQMQTLEAQHRSAVQQIAQQLSAGLRPAAPGAATQHQTAE</sequence>
<evidence type="ECO:0000313" key="3">
    <source>
        <dbReference type="EMBL" id="CEA02794.1"/>
    </source>
</evidence>
<evidence type="ECO:0000259" key="2">
    <source>
        <dbReference type="Pfam" id="PF10675"/>
    </source>
</evidence>
<organism evidence="3">
    <name type="scientific">Pseudomonas saudimassiliensis</name>
    <dbReference type="NCBI Taxonomy" id="1461581"/>
    <lineage>
        <taxon>Bacteria</taxon>
        <taxon>Pseudomonadati</taxon>
        <taxon>Pseudomonadota</taxon>
        <taxon>Gammaproteobacteria</taxon>
        <taxon>Pseudomonadales</taxon>
        <taxon>Pseudomonadaceae</taxon>
        <taxon>Pseudomonas</taxon>
    </lineage>
</organism>
<feature type="transmembrane region" description="Helical" evidence="1">
    <location>
        <begin position="6"/>
        <end position="26"/>
    </location>
</feature>
<dbReference type="AlphaFoldDB" id="A0A078M977"/>
<keyword evidence="1" id="KW-0472">Membrane</keyword>
<dbReference type="RefSeq" id="WP_044498487.1">
    <property type="nucleotide sequence ID" value="NZ_LK391969.1"/>
</dbReference>
<dbReference type="InterPro" id="IPR019617">
    <property type="entry name" value="DUF2489"/>
</dbReference>
<feature type="domain" description="DUF2489" evidence="2">
    <location>
        <begin position="15"/>
        <end position="141"/>
    </location>
</feature>
<dbReference type="Pfam" id="PF10675">
    <property type="entry name" value="DUF2489"/>
    <property type="match status" value="1"/>
</dbReference>
<proteinExistence type="predicted"/>